<dbReference type="FunFam" id="3.40.50.720:FF:000173">
    <property type="entry name" value="3-oxoacyl-[acyl-carrier protein] reductase"/>
    <property type="match status" value="1"/>
</dbReference>
<sequence length="252" mass="26975">MQIKDAVIAITGGGQGLGRAMALLLARHGARLALIDLNEEQLDKTAAECQSLGADAHYFQADISQEAAVELTFTQIVSTMGRLDVLVNNAGIMRDGLLVKMKDGKLEKKMSLEQFNSVIQVNLTGTFLCGREAAAIMAEQGSGLIINIASVSRAGNMGQTNYSASKAGVSAMVVTWAKELGRYGVRVAGIAPGAIATDMTAQMKPEALKRMEQWAILGRLGEQDEIAHSVQYIIENDFYTGRILEIDGGTRV</sequence>
<evidence type="ECO:0000256" key="3">
    <source>
        <dbReference type="RuleBase" id="RU000363"/>
    </source>
</evidence>
<reference evidence="5" key="1">
    <citation type="submission" date="2022-07" db="EMBL/GenBank/DDBJ databases">
        <title>Complete genome sequence of Salinispirillum sp. LH10-3-1 capable of multiple carbohydrate inversion isolated from a soda lake.</title>
        <authorList>
            <person name="Liu J."/>
            <person name="Zhai Y."/>
            <person name="Zhang H."/>
            <person name="Yang H."/>
            <person name="Qu J."/>
            <person name="Li J."/>
        </authorList>
    </citation>
    <scope>NUCLEOTIDE SEQUENCE</scope>
    <source>
        <strain evidence="5">LH 10-3-1</strain>
    </source>
</reference>
<evidence type="ECO:0000259" key="4">
    <source>
        <dbReference type="SMART" id="SM00822"/>
    </source>
</evidence>
<dbReference type="PRINTS" id="PR00080">
    <property type="entry name" value="SDRFAMILY"/>
</dbReference>
<dbReference type="NCBIfam" id="NF006072">
    <property type="entry name" value="PRK08217.1"/>
    <property type="match status" value="1"/>
</dbReference>
<gene>
    <name evidence="5" type="ORF">NFC81_06210</name>
</gene>
<evidence type="ECO:0000313" key="5">
    <source>
        <dbReference type="EMBL" id="WLD59367.1"/>
    </source>
</evidence>
<dbReference type="PRINTS" id="PR00081">
    <property type="entry name" value="GDHRDH"/>
</dbReference>
<proteinExistence type="inferred from homology"/>
<feature type="domain" description="Ketoreductase" evidence="4">
    <location>
        <begin position="6"/>
        <end position="198"/>
    </location>
</feature>
<keyword evidence="2" id="KW-0560">Oxidoreductase</keyword>
<evidence type="ECO:0000256" key="1">
    <source>
        <dbReference type="ARBA" id="ARBA00006484"/>
    </source>
</evidence>
<dbReference type="RefSeq" id="WP_304996659.1">
    <property type="nucleotide sequence ID" value="NZ_CP101717.1"/>
</dbReference>
<dbReference type="PANTHER" id="PTHR43658">
    <property type="entry name" value="SHORT-CHAIN DEHYDROGENASE/REDUCTASE"/>
    <property type="match status" value="1"/>
</dbReference>
<dbReference type="InterPro" id="IPR002347">
    <property type="entry name" value="SDR_fam"/>
</dbReference>
<protein>
    <submittedName>
        <fullName evidence="5">SDR family oxidoreductase</fullName>
    </submittedName>
</protein>
<dbReference type="InterPro" id="IPR057326">
    <property type="entry name" value="KR_dom"/>
</dbReference>
<dbReference type="EMBL" id="CP101717">
    <property type="protein sequence ID" value="WLD59367.1"/>
    <property type="molecule type" value="Genomic_DNA"/>
</dbReference>
<dbReference type="InterPro" id="IPR036291">
    <property type="entry name" value="NAD(P)-bd_dom_sf"/>
</dbReference>
<dbReference type="AlphaFoldDB" id="A0AB38YJE7"/>
<dbReference type="Pfam" id="PF00106">
    <property type="entry name" value="adh_short"/>
    <property type="match status" value="1"/>
</dbReference>
<dbReference type="Gene3D" id="3.40.50.720">
    <property type="entry name" value="NAD(P)-binding Rossmann-like Domain"/>
    <property type="match status" value="1"/>
</dbReference>
<evidence type="ECO:0000256" key="2">
    <source>
        <dbReference type="ARBA" id="ARBA00023002"/>
    </source>
</evidence>
<dbReference type="SUPFAM" id="SSF51735">
    <property type="entry name" value="NAD(P)-binding Rossmann-fold domains"/>
    <property type="match status" value="1"/>
</dbReference>
<organism evidence="5">
    <name type="scientific">Salinispirillum sp. LH 10-3-1</name>
    <dbReference type="NCBI Taxonomy" id="2952525"/>
    <lineage>
        <taxon>Bacteria</taxon>
        <taxon>Pseudomonadati</taxon>
        <taxon>Pseudomonadota</taxon>
        <taxon>Gammaproteobacteria</taxon>
        <taxon>Oceanospirillales</taxon>
        <taxon>Saccharospirillaceae</taxon>
        <taxon>Salinispirillum</taxon>
    </lineage>
</organism>
<dbReference type="PANTHER" id="PTHR43658:SF8">
    <property type="entry name" value="17-BETA-HYDROXYSTEROID DEHYDROGENASE 14-RELATED"/>
    <property type="match status" value="1"/>
</dbReference>
<dbReference type="PROSITE" id="PS00061">
    <property type="entry name" value="ADH_SHORT"/>
    <property type="match status" value="1"/>
</dbReference>
<comment type="similarity">
    <text evidence="1 3">Belongs to the short-chain dehydrogenases/reductases (SDR) family.</text>
</comment>
<dbReference type="SMART" id="SM00822">
    <property type="entry name" value="PKS_KR"/>
    <property type="match status" value="1"/>
</dbReference>
<dbReference type="InterPro" id="IPR020904">
    <property type="entry name" value="Sc_DH/Rdtase_CS"/>
</dbReference>
<accession>A0AB38YJE7</accession>
<name>A0AB38YJE7_9GAMM</name>
<dbReference type="GO" id="GO:0016491">
    <property type="term" value="F:oxidoreductase activity"/>
    <property type="evidence" value="ECO:0007669"/>
    <property type="project" value="UniProtKB-KW"/>
</dbReference>